<evidence type="ECO:0000256" key="4">
    <source>
        <dbReference type="ARBA" id="ARBA00022989"/>
    </source>
</evidence>
<gene>
    <name evidence="8" type="ORF">ACD661_14090</name>
</gene>
<comment type="subcellular location">
    <subcellularLocation>
        <location evidence="1">Cell membrane</location>
        <topology evidence="1">Multi-pass membrane protein</topology>
    </subcellularLocation>
</comment>
<dbReference type="PANTHER" id="PTHR32309">
    <property type="entry name" value="TYROSINE-PROTEIN KINASE"/>
    <property type="match status" value="1"/>
</dbReference>
<dbReference type="SUPFAM" id="SSF160355">
    <property type="entry name" value="Bacterial polysaccharide co-polymerase-like"/>
    <property type="match status" value="1"/>
</dbReference>
<accession>A0ABW8DAF1</accession>
<keyword evidence="5 6" id="KW-0472">Membrane</keyword>
<dbReference type="Gene3D" id="3.30.1890.10">
    <property type="entry name" value="FepE-like"/>
    <property type="match status" value="1"/>
</dbReference>
<dbReference type="InterPro" id="IPR003856">
    <property type="entry name" value="LPS_length_determ_N"/>
</dbReference>
<evidence type="ECO:0000259" key="7">
    <source>
        <dbReference type="Pfam" id="PF02706"/>
    </source>
</evidence>
<feature type="domain" description="Polysaccharide chain length determinant N-terminal" evidence="7">
    <location>
        <begin position="11"/>
        <end position="100"/>
    </location>
</feature>
<evidence type="ECO:0000256" key="3">
    <source>
        <dbReference type="ARBA" id="ARBA00022692"/>
    </source>
</evidence>
<evidence type="ECO:0000256" key="5">
    <source>
        <dbReference type="ARBA" id="ARBA00023136"/>
    </source>
</evidence>
<dbReference type="InterPro" id="IPR050445">
    <property type="entry name" value="Bact_polysacc_biosynth/exp"/>
</dbReference>
<keyword evidence="3 6" id="KW-0812">Transmembrane</keyword>
<keyword evidence="9" id="KW-1185">Reference proteome</keyword>
<dbReference type="PANTHER" id="PTHR32309:SF13">
    <property type="entry name" value="FERRIC ENTEROBACTIN TRANSPORT PROTEIN FEPE"/>
    <property type="match status" value="1"/>
</dbReference>
<comment type="caution">
    <text evidence="8">The sequence shown here is derived from an EMBL/GenBank/DDBJ whole genome shotgun (WGS) entry which is preliminary data.</text>
</comment>
<feature type="transmembrane region" description="Helical" evidence="6">
    <location>
        <begin position="314"/>
        <end position="337"/>
    </location>
</feature>
<reference evidence="8 9" key="1">
    <citation type="submission" date="2024-08" db="EMBL/GenBank/DDBJ databases">
        <title>Draft Genome Sequence of Legionella lytica strain DSB2004, Isolated From a Fire Sprinkler System.</title>
        <authorList>
            <person name="Everhart A.D."/>
            <person name="Kidane D.T."/>
            <person name="Farone A.L."/>
            <person name="Farone M.B."/>
        </authorList>
    </citation>
    <scope>NUCLEOTIDE SEQUENCE [LARGE SCALE GENOMIC DNA]</scope>
    <source>
        <strain evidence="8 9">DSB2004</strain>
    </source>
</reference>
<dbReference type="RefSeq" id="WP_400188504.1">
    <property type="nucleotide sequence ID" value="NZ_JBGORX010000008.1"/>
</dbReference>
<keyword evidence="4 6" id="KW-1133">Transmembrane helix</keyword>
<sequence length="350" mass="39661">MQTAGIGGNPDLSLMDMLRIFYQNKVLIGLCAVLGFVLGCAAIYFSKPVYEAKIKLYSASEGEIAELNQGRSWDNSPLQPLTVKDVNNVFNDVLQSEEAKHYFFEHYYVPALPTSDKEKHTTTQLYRAFSHIFAVVPDPKKTNDRFVKYTIAIQGTDAQQVTTWLTQFISVVKSQSLNALLKDMQQQNSVLVNNLRHQIDIARKTARAKRQDRITQLKEKVHTLQLASARTFWDDEAIMNDANESPFTLEMMQAEIKNLSKRTSDDAFIPNLRDLQAKLAFYQSFKIDVDKVSVFHQDGILAVPIDPIAPRKRLMLMVSLVSGMFAGILLVMLQIAWRKNTGKMAHTLVN</sequence>
<keyword evidence="2" id="KW-1003">Cell membrane</keyword>
<dbReference type="Pfam" id="PF02706">
    <property type="entry name" value="Wzz"/>
    <property type="match status" value="1"/>
</dbReference>
<evidence type="ECO:0000256" key="1">
    <source>
        <dbReference type="ARBA" id="ARBA00004651"/>
    </source>
</evidence>
<evidence type="ECO:0000313" key="9">
    <source>
        <dbReference type="Proteomes" id="UP001615550"/>
    </source>
</evidence>
<evidence type="ECO:0000313" key="8">
    <source>
        <dbReference type="EMBL" id="MFJ1269691.1"/>
    </source>
</evidence>
<evidence type="ECO:0000256" key="6">
    <source>
        <dbReference type="SAM" id="Phobius"/>
    </source>
</evidence>
<protein>
    <submittedName>
        <fullName evidence="8">Wzz/FepE/Etk N-terminal domain-containing protein</fullName>
    </submittedName>
</protein>
<dbReference type="EMBL" id="JBGORX010000008">
    <property type="protein sequence ID" value="MFJ1269691.1"/>
    <property type="molecule type" value="Genomic_DNA"/>
</dbReference>
<name>A0ABW8DAF1_9GAMM</name>
<organism evidence="8 9">
    <name type="scientific">Legionella lytica</name>
    <dbReference type="NCBI Taxonomy" id="96232"/>
    <lineage>
        <taxon>Bacteria</taxon>
        <taxon>Pseudomonadati</taxon>
        <taxon>Pseudomonadota</taxon>
        <taxon>Gammaproteobacteria</taxon>
        <taxon>Legionellales</taxon>
        <taxon>Legionellaceae</taxon>
        <taxon>Legionella</taxon>
    </lineage>
</organism>
<dbReference type="Proteomes" id="UP001615550">
    <property type="component" value="Unassembled WGS sequence"/>
</dbReference>
<proteinExistence type="predicted"/>
<feature type="transmembrane region" description="Helical" evidence="6">
    <location>
        <begin position="26"/>
        <end position="45"/>
    </location>
</feature>
<evidence type="ECO:0000256" key="2">
    <source>
        <dbReference type="ARBA" id="ARBA00022475"/>
    </source>
</evidence>